<feature type="signal peptide" evidence="2">
    <location>
        <begin position="1"/>
        <end position="25"/>
    </location>
</feature>
<keyword evidence="4" id="KW-1185">Reference proteome</keyword>
<evidence type="ECO:0000313" key="4">
    <source>
        <dbReference type="Proteomes" id="UP000596739"/>
    </source>
</evidence>
<protein>
    <submittedName>
        <fullName evidence="3">Geobacillin-26 family protein</fullName>
    </submittedName>
</protein>
<feature type="chain" id="PRO_5046896348" evidence="2">
    <location>
        <begin position="26"/>
        <end position="239"/>
    </location>
</feature>
<evidence type="ECO:0000313" key="3">
    <source>
        <dbReference type="EMBL" id="MBK1809485.1"/>
    </source>
</evidence>
<comment type="caution">
    <text evidence="3">The sequence shown here is derived from an EMBL/GenBank/DDBJ whole genome shotgun (WGS) entry which is preliminary data.</text>
</comment>
<feature type="transmembrane region" description="Helical" evidence="1">
    <location>
        <begin position="178"/>
        <end position="198"/>
    </location>
</feature>
<keyword evidence="2" id="KW-0732">Signal</keyword>
<reference evidence="4" key="1">
    <citation type="submission" date="2021-01" db="EMBL/GenBank/DDBJ databases">
        <title>Genome public.</title>
        <authorList>
            <person name="Liu C."/>
            <person name="Sun Q."/>
        </authorList>
    </citation>
    <scope>NUCLEOTIDE SEQUENCE [LARGE SCALE GENOMIC DNA]</scope>
    <source>
        <strain evidence="4">YIM B02505</strain>
    </source>
</reference>
<feature type="transmembrane region" description="Helical" evidence="1">
    <location>
        <begin position="205"/>
        <end position="226"/>
    </location>
</feature>
<accession>A0ABS1EJG6</accession>
<evidence type="ECO:0000256" key="1">
    <source>
        <dbReference type="SAM" id="Phobius"/>
    </source>
</evidence>
<evidence type="ECO:0000256" key="2">
    <source>
        <dbReference type="SAM" id="SignalP"/>
    </source>
</evidence>
<gene>
    <name evidence="3" type="ORF">JHL18_02340</name>
</gene>
<name>A0ABS1EJG6_9CLOT</name>
<dbReference type="NCBIfam" id="NF035925">
    <property type="entry name" value="Geo26A_fam"/>
    <property type="match status" value="1"/>
</dbReference>
<keyword evidence="1" id="KW-0472">Membrane</keyword>
<keyword evidence="1" id="KW-1133">Transmembrane helix</keyword>
<organism evidence="3 4">
    <name type="scientific">Clostridium yunnanense</name>
    <dbReference type="NCBI Taxonomy" id="2800325"/>
    <lineage>
        <taxon>Bacteria</taxon>
        <taxon>Bacillati</taxon>
        <taxon>Bacillota</taxon>
        <taxon>Clostridia</taxon>
        <taxon>Eubacteriales</taxon>
        <taxon>Clostridiaceae</taxon>
        <taxon>Clostridium</taxon>
    </lineage>
</organism>
<sequence length="239" mass="25949">MKNSIARVFLCILAVMIFVNVNVQASTLNVQTLNVDGEKVTVSVLSDTKDSKVVQSEDSKAITLTTYDKKNNTINVKQTDKLTKKVTLTDKKVDENKIKSSANKLNQLKSNSISAASTYLVNSEFSILWDDAYLYYSDKRWAIWNSSNSYYSTYETSSNSSDLLGFKNSVDSQVGYELAAIASVGTAACATVVGVLTAPTGVGAIVGVLVAIGAAISAGVTLWNAYKQRDNADFYWSRV</sequence>
<dbReference type="RefSeq" id="WP_200266033.1">
    <property type="nucleotide sequence ID" value="NZ_JAENHN010000007.1"/>
</dbReference>
<keyword evidence="1" id="KW-0812">Transmembrane</keyword>
<dbReference type="EMBL" id="JAENHN010000007">
    <property type="protein sequence ID" value="MBK1809485.1"/>
    <property type="molecule type" value="Genomic_DNA"/>
</dbReference>
<dbReference type="Proteomes" id="UP000596739">
    <property type="component" value="Unassembled WGS sequence"/>
</dbReference>
<proteinExistence type="predicted"/>